<feature type="domain" description="Protein kinase" evidence="6">
    <location>
        <begin position="32"/>
        <end position="175"/>
    </location>
</feature>
<evidence type="ECO:0000256" key="3">
    <source>
        <dbReference type="ARBA" id="ARBA00022741"/>
    </source>
</evidence>
<reference evidence="8" key="1">
    <citation type="submission" date="2022-11" db="UniProtKB">
        <authorList>
            <consortium name="WormBaseParasite"/>
        </authorList>
    </citation>
    <scope>IDENTIFICATION</scope>
</reference>
<dbReference type="EC" id="2.7.11.1" evidence="2"/>
<keyword evidence="4 5" id="KW-0067">ATP-binding</keyword>
<dbReference type="Proteomes" id="UP000887566">
    <property type="component" value="Unplaced"/>
</dbReference>
<dbReference type="WBParaSite" id="PSAMB.scaffold4946size13087.g25536.t1">
    <property type="protein sequence ID" value="PSAMB.scaffold4946size13087.g25536.t1"/>
    <property type="gene ID" value="PSAMB.scaffold4946size13087.g25536"/>
</dbReference>
<evidence type="ECO:0000313" key="7">
    <source>
        <dbReference type="Proteomes" id="UP000887566"/>
    </source>
</evidence>
<feature type="binding site" evidence="5">
    <location>
        <position position="67"/>
    </location>
    <ligand>
        <name>ATP</name>
        <dbReference type="ChEBI" id="CHEBI:30616"/>
    </ligand>
</feature>
<keyword evidence="7" id="KW-1185">Reference proteome</keyword>
<dbReference type="Gene3D" id="1.10.510.10">
    <property type="entry name" value="Transferase(Phosphotransferase) domain 1"/>
    <property type="match status" value="1"/>
</dbReference>
<sequence length="175" mass="20186">MLRTKSRQFDLESLVPENSIDEAIRISSLGDWSKKEKVGQGTYGNVWRYATPIKETPVAAGKHLIVKLFDLNEKEKTDLKAREDKFIAELNTLRKIPSAFREYFVHLIGYYLGCEELVIFTEYMENGSIKGQILDNPLDEVTALKYIFQTTHGVHFLHNLPVARIVHLDIKYSQK</sequence>
<dbReference type="PANTHER" id="PTHR48012">
    <property type="entry name" value="STERILE20-LIKE KINASE, ISOFORM B-RELATED"/>
    <property type="match status" value="1"/>
</dbReference>
<proteinExistence type="inferred from homology"/>
<evidence type="ECO:0000256" key="1">
    <source>
        <dbReference type="ARBA" id="ARBA00008874"/>
    </source>
</evidence>
<dbReference type="AlphaFoldDB" id="A0A914WS69"/>
<evidence type="ECO:0000313" key="8">
    <source>
        <dbReference type="WBParaSite" id="PSAMB.scaffold4946size13087.g25536.t1"/>
    </source>
</evidence>
<dbReference type="GO" id="GO:0004674">
    <property type="term" value="F:protein serine/threonine kinase activity"/>
    <property type="evidence" value="ECO:0007669"/>
    <property type="project" value="UniProtKB-EC"/>
</dbReference>
<dbReference type="SUPFAM" id="SSF56112">
    <property type="entry name" value="Protein kinase-like (PK-like)"/>
    <property type="match status" value="1"/>
</dbReference>
<dbReference type="InterPro" id="IPR017441">
    <property type="entry name" value="Protein_kinase_ATP_BS"/>
</dbReference>
<evidence type="ECO:0000256" key="5">
    <source>
        <dbReference type="PROSITE-ProRule" id="PRU10141"/>
    </source>
</evidence>
<dbReference type="GO" id="GO:0005737">
    <property type="term" value="C:cytoplasm"/>
    <property type="evidence" value="ECO:0007669"/>
    <property type="project" value="TreeGrafter"/>
</dbReference>
<dbReference type="InterPro" id="IPR011009">
    <property type="entry name" value="Kinase-like_dom_sf"/>
</dbReference>
<dbReference type="InterPro" id="IPR050629">
    <property type="entry name" value="STE20/SPS1-PAK"/>
</dbReference>
<evidence type="ECO:0000259" key="6">
    <source>
        <dbReference type="PROSITE" id="PS50011"/>
    </source>
</evidence>
<dbReference type="InterPro" id="IPR000719">
    <property type="entry name" value="Prot_kinase_dom"/>
</dbReference>
<dbReference type="GO" id="GO:0005524">
    <property type="term" value="F:ATP binding"/>
    <property type="evidence" value="ECO:0007669"/>
    <property type="project" value="UniProtKB-UniRule"/>
</dbReference>
<protein>
    <recommendedName>
        <fullName evidence="2">non-specific serine/threonine protein kinase</fullName>
        <ecNumber evidence="2">2.7.11.1</ecNumber>
    </recommendedName>
</protein>
<evidence type="ECO:0000256" key="2">
    <source>
        <dbReference type="ARBA" id="ARBA00012513"/>
    </source>
</evidence>
<dbReference type="PROSITE" id="PS50011">
    <property type="entry name" value="PROTEIN_KINASE_DOM"/>
    <property type="match status" value="1"/>
</dbReference>
<name>A0A914WS69_9BILA</name>
<keyword evidence="3 5" id="KW-0547">Nucleotide-binding</keyword>
<evidence type="ECO:0000256" key="4">
    <source>
        <dbReference type="ARBA" id="ARBA00022840"/>
    </source>
</evidence>
<comment type="similarity">
    <text evidence="1">Belongs to the protein kinase superfamily. STE Ser/Thr protein kinase family. STE20 subfamily.</text>
</comment>
<dbReference type="PROSITE" id="PS00107">
    <property type="entry name" value="PROTEIN_KINASE_ATP"/>
    <property type="match status" value="1"/>
</dbReference>
<organism evidence="7 8">
    <name type="scientific">Plectus sambesii</name>
    <dbReference type="NCBI Taxonomy" id="2011161"/>
    <lineage>
        <taxon>Eukaryota</taxon>
        <taxon>Metazoa</taxon>
        <taxon>Ecdysozoa</taxon>
        <taxon>Nematoda</taxon>
        <taxon>Chromadorea</taxon>
        <taxon>Plectida</taxon>
        <taxon>Plectina</taxon>
        <taxon>Plectoidea</taxon>
        <taxon>Plectidae</taxon>
        <taxon>Plectus</taxon>
    </lineage>
</organism>
<accession>A0A914WS69</accession>
<dbReference type="Pfam" id="PF00069">
    <property type="entry name" value="Pkinase"/>
    <property type="match status" value="1"/>
</dbReference>